<dbReference type="CDD" id="cd01948">
    <property type="entry name" value="EAL"/>
    <property type="match status" value="1"/>
</dbReference>
<dbReference type="EMBL" id="JAHLFE010000039">
    <property type="protein sequence ID" value="MBU3843655.1"/>
    <property type="molecule type" value="Genomic_DNA"/>
</dbReference>
<evidence type="ECO:0000259" key="4">
    <source>
        <dbReference type="PROSITE" id="PS50887"/>
    </source>
</evidence>
<dbReference type="PANTHER" id="PTHR33121:SF70">
    <property type="entry name" value="SIGNALING PROTEIN YKOW"/>
    <property type="match status" value="1"/>
</dbReference>
<evidence type="ECO:0000256" key="2">
    <source>
        <dbReference type="SAM" id="Phobius"/>
    </source>
</evidence>
<dbReference type="InterPro" id="IPR001633">
    <property type="entry name" value="EAL_dom"/>
</dbReference>
<dbReference type="InterPro" id="IPR043128">
    <property type="entry name" value="Rev_trsase/Diguanyl_cyclase"/>
</dbReference>
<dbReference type="SMART" id="SM00267">
    <property type="entry name" value="GGDEF"/>
    <property type="match status" value="1"/>
</dbReference>
<dbReference type="PANTHER" id="PTHR33121">
    <property type="entry name" value="CYCLIC DI-GMP PHOSPHODIESTERASE PDEF"/>
    <property type="match status" value="1"/>
</dbReference>
<feature type="compositionally biased region" description="Low complexity" evidence="1">
    <location>
        <begin position="798"/>
        <end position="817"/>
    </location>
</feature>
<evidence type="ECO:0000256" key="1">
    <source>
        <dbReference type="SAM" id="MobiDB-lite"/>
    </source>
</evidence>
<dbReference type="Gene3D" id="3.20.20.450">
    <property type="entry name" value="EAL domain"/>
    <property type="match status" value="1"/>
</dbReference>
<dbReference type="SUPFAM" id="SSF141868">
    <property type="entry name" value="EAL domain-like"/>
    <property type="match status" value="1"/>
</dbReference>
<dbReference type="Pfam" id="PF00990">
    <property type="entry name" value="GGDEF"/>
    <property type="match status" value="1"/>
</dbReference>
<feature type="domain" description="EAL" evidence="3">
    <location>
        <begin position="498"/>
        <end position="754"/>
    </location>
</feature>
<sequence length="837" mass="94522">MVSYISEIKLQQKLRRVAAISIISLVLLCAFTFATFQILSYVYRASDQDKLEATLTEYAINIKRKAQGEQRALRTLASFTKSADDLISSYKTSDAANLPFEVIGFWNLDGSCKQISVTGVSTDGSYDALPPQMKVAVSSAWLGNVTLTTPYYSPTIGMDMITYVNPVYDGNGKIIGALSGAVTQESFDHTLDQLSLTYEGVDSFLCTSSGRIFSHGANTILPKDLDNITEFQNFESTIRDAVKISLVSTTPHQIDVTLQDHKYRLNITPLGFSDWYLCTMSSNEVTSSPYFKSLILLVVSLCIILTVCGFIAVYLFVSMKSSYKTQLLIAHYDPVTHSYNYPKFLLEFDHLDYRSAAHHTYAVASLNIHDFSYIVDMLGEKQADDLLCSIADVIRAQPRVIMFCHHEVDQFFLIINASRQEDVDALLRQIMESCVQKITANITAFPVVMYAGVAFTYPDLSPERIVARAEFAKKQIIKSYTHAVRFYDENAYKKEAFLHNIEQSMRLALEQEEFKLFLQPKIDIRTGKIYAAEALVRWISDSDVIVYPNDFIPLFEQNGFCTELDLYMFEKVCAHIRYYLDQGIEPIYFSINQTKLLIFQTGYTSKLRQILQKYAIPPRYIVIEVLEDLATHNVEELNFHIKELKQLGLSIALDDFGSGYSSLNIVAGLDIDEIKFDREFLMADDPEQIKRNHMILRVLSKLSKELGIRTVVEGVERQEDVDFLKSIDCDIAQGYYYDRPIPVAAFDQKYMTDRPLTPAAAQEALELKQKLQGAAINATKQVLDANNYPEGQRGAADTTTANKAAEQEAKQALASAERTLAKKEAQEQLAPENKERP</sequence>
<reference evidence="5" key="1">
    <citation type="journal article" date="2021" name="PeerJ">
        <title>Extensive microbial diversity within the chicken gut microbiome revealed by metagenomics and culture.</title>
        <authorList>
            <person name="Gilroy R."/>
            <person name="Ravi A."/>
            <person name="Getino M."/>
            <person name="Pursley I."/>
            <person name="Horton D.L."/>
            <person name="Alikhan N.F."/>
            <person name="Baker D."/>
            <person name="Gharbi K."/>
            <person name="Hall N."/>
            <person name="Watson M."/>
            <person name="Adriaenssens E.M."/>
            <person name="Foster-Nyarko E."/>
            <person name="Jarju S."/>
            <person name="Secka A."/>
            <person name="Antonio M."/>
            <person name="Oren A."/>
            <person name="Chaudhuri R.R."/>
            <person name="La Ragione R."/>
            <person name="Hildebrand F."/>
            <person name="Pallen M.J."/>
        </authorList>
    </citation>
    <scope>NUCLEOTIDE SEQUENCE</scope>
    <source>
        <strain evidence="5">378</strain>
    </source>
</reference>
<feature type="transmembrane region" description="Helical" evidence="2">
    <location>
        <begin position="438"/>
        <end position="457"/>
    </location>
</feature>
<feature type="transmembrane region" description="Helical" evidence="2">
    <location>
        <begin position="294"/>
        <end position="317"/>
    </location>
</feature>
<dbReference type="Gene3D" id="3.30.450.20">
    <property type="entry name" value="PAS domain"/>
    <property type="match status" value="2"/>
</dbReference>
<evidence type="ECO:0000259" key="3">
    <source>
        <dbReference type="PROSITE" id="PS50883"/>
    </source>
</evidence>
<keyword evidence="2" id="KW-1133">Transmembrane helix</keyword>
<keyword evidence="2" id="KW-0812">Transmembrane</keyword>
<proteinExistence type="predicted"/>
<feature type="domain" description="GGDEF" evidence="4">
    <location>
        <begin position="359"/>
        <end position="489"/>
    </location>
</feature>
<keyword evidence="2" id="KW-0472">Membrane</keyword>
<dbReference type="Pfam" id="PF00563">
    <property type="entry name" value="EAL"/>
    <property type="match status" value="1"/>
</dbReference>
<dbReference type="SUPFAM" id="SSF55073">
    <property type="entry name" value="Nucleotide cyclase"/>
    <property type="match status" value="1"/>
</dbReference>
<dbReference type="InterPro" id="IPR035919">
    <property type="entry name" value="EAL_sf"/>
</dbReference>
<accession>A0A948WXB8</accession>
<evidence type="ECO:0000313" key="6">
    <source>
        <dbReference type="Proteomes" id="UP000733611"/>
    </source>
</evidence>
<dbReference type="CDD" id="cd18773">
    <property type="entry name" value="PDC1_HK_sensor"/>
    <property type="match status" value="1"/>
</dbReference>
<dbReference type="AlphaFoldDB" id="A0A948WXB8"/>
<feature type="compositionally biased region" description="Basic and acidic residues" evidence="1">
    <location>
        <begin position="819"/>
        <end position="837"/>
    </location>
</feature>
<dbReference type="InterPro" id="IPR029787">
    <property type="entry name" value="Nucleotide_cyclase"/>
</dbReference>
<dbReference type="Proteomes" id="UP000733611">
    <property type="component" value="Unassembled WGS sequence"/>
</dbReference>
<evidence type="ECO:0000313" key="5">
    <source>
        <dbReference type="EMBL" id="MBU3843655.1"/>
    </source>
</evidence>
<dbReference type="PROSITE" id="PS50883">
    <property type="entry name" value="EAL"/>
    <property type="match status" value="1"/>
</dbReference>
<comment type="caution">
    <text evidence="5">The sequence shown here is derived from an EMBL/GenBank/DDBJ whole genome shotgun (WGS) entry which is preliminary data.</text>
</comment>
<organism evidence="5 6">
    <name type="scientific">Candidatus Anaerobiospirillum pullicola</name>
    <dbReference type="NCBI Taxonomy" id="2838451"/>
    <lineage>
        <taxon>Bacteria</taxon>
        <taxon>Pseudomonadati</taxon>
        <taxon>Pseudomonadota</taxon>
        <taxon>Gammaproteobacteria</taxon>
        <taxon>Aeromonadales</taxon>
        <taxon>Succinivibrionaceae</taxon>
        <taxon>Anaerobiospirillum</taxon>
    </lineage>
</organism>
<dbReference type="GO" id="GO:0071111">
    <property type="term" value="F:cyclic-guanylate-specific phosphodiesterase activity"/>
    <property type="evidence" value="ECO:0007669"/>
    <property type="project" value="InterPro"/>
</dbReference>
<feature type="transmembrane region" description="Helical" evidence="2">
    <location>
        <begin position="20"/>
        <end position="43"/>
    </location>
</feature>
<dbReference type="InterPro" id="IPR000160">
    <property type="entry name" value="GGDEF_dom"/>
</dbReference>
<protein>
    <submittedName>
        <fullName evidence="5">GGDEF domain-containing protein</fullName>
    </submittedName>
</protein>
<dbReference type="InterPro" id="IPR050706">
    <property type="entry name" value="Cyclic-di-GMP_PDE-like"/>
</dbReference>
<name>A0A948WXB8_9GAMM</name>
<reference evidence="5" key="2">
    <citation type="submission" date="2021-04" db="EMBL/GenBank/DDBJ databases">
        <authorList>
            <person name="Gilroy R."/>
        </authorList>
    </citation>
    <scope>NUCLEOTIDE SEQUENCE</scope>
    <source>
        <strain evidence="5">378</strain>
    </source>
</reference>
<dbReference type="PROSITE" id="PS50887">
    <property type="entry name" value="GGDEF"/>
    <property type="match status" value="1"/>
</dbReference>
<feature type="region of interest" description="Disordered" evidence="1">
    <location>
        <begin position="787"/>
        <end position="837"/>
    </location>
</feature>
<gene>
    <name evidence="5" type="ORF">H9847_02115</name>
</gene>
<dbReference type="SMART" id="SM00052">
    <property type="entry name" value="EAL"/>
    <property type="match status" value="1"/>
</dbReference>
<dbReference type="Gene3D" id="3.30.70.270">
    <property type="match status" value="1"/>
</dbReference>